<evidence type="ECO:0008006" key="4">
    <source>
        <dbReference type="Google" id="ProtNLM"/>
    </source>
</evidence>
<protein>
    <recommendedName>
        <fullName evidence="4">Glycosyltransferase RgtA/B/C/D-like domain-containing protein</fullName>
    </recommendedName>
</protein>
<keyword evidence="1" id="KW-0472">Membrane</keyword>
<feature type="transmembrane region" description="Helical" evidence="1">
    <location>
        <begin position="66"/>
        <end position="82"/>
    </location>
</feature>
<sequence>MENSKSKDPISKFFKLAFESRRAYVFLLQIVLFPFFIALGLAMPALKPTLAGSVSEAMAASIDSSIALYWIALAAVASSLVIRNLRTYYDGEHLSIKLAIYEAGYHFLMLYIVATRTLQLQPIGDDAFIDYRYAEHWLSGQVDYNPGEKVMGFTAHLHVAFLSLLALLRGLLPLDKLSILANCFLQCLSLSYLLRLLRLTVHNPLLALAGGTIFSLSVFEMVGSAIGKEQPLGVLLILINLLAYTRKQPRIFAYSSAALAIVRPEAALWFILAVLFSWQRFKLKSFKQLAKFWLVPVGLLLVYHLWLFAYFGSPFPHAAIVKSQIYTKRAVPYAAFVELVRHLAVGVCGLSSFEQIYSISNNILILFPLGILILVLALRLKAFPAFRLYALSMFLVFLFYALPNSWIFNWYLLWFALLPPLLTVYLASLLSTHRLKWLRVLAPLLLGYVILAQISTYPSLSKVALSKIALPCPFFLYQAEWGRFAIYRQIGRKIKELAAPGDLAAVTEPGLVGFYYGGPVLDLGGLVSDNVVSCYPPKARQESPDLLYAPPVSALTKFRPRFLCFQDGLVTRDFLDSAELKEHYRLVSFYPLPIYRATGLYLYQRSSQ</sequence>
<keyword evidence="1" id="KW-0812">Transmembrane</keyword>
<feature type="transmembrane region" description="Helical" evidence="1">
    <location>
        <begin position="408"/>
        <end position="430"/>
    </location>
</feature>
<keyword evidence="1" id="KW-1133">Transmembrane helix</keyword>
<feature type="transmembrane region" description="Helical" evidence="1">
    <location>
        <begin position="251"/>
        <end position="278"/>
    </location>
</feature>
<comment type="caution">
    <text evidence="2">The sequence shown here is derived from an EMBL/GenBank/DDBJ whole genome shotgun (WGS) entry which is preliminary data.</text>
</comment>
<evidence type="ECO:0000313" key="3">
    <source>
        <dbReference type="Proteomes" id="UP000664277"/>
    </source>
</evidence>
<feature type="transmembrane region" description="Helical" evidence="1">
    <location>
        <begin position="359"/>
        <end position="378"/>
    </location>
</feature>
<feature type="transmembrane region" description="Helical" evidence="1">
    <location>
        <begin position="203"/>
        <end position="222"/>
    </location>
</feature>
<evidence type="ECO:0000313" key="2">
    <source>
        <dbReference type="EMBL" id="MBN8660623.1"/>
    </source>
</evidence>
<feature type="transmembrane region" description="Helical" evidence="1">
    <location>
        <begin position="437"/>
        <end position="456"/>
    </location>
</feature>
<proteinExistence type="predicted"/>
<evidence type="ECO:0000256" key="1">
    <source>
        <dbReference type="SAM" id="Phobius"/>
    </source>
</evidence>
<feature type="transmembrane region" description="Helical" evidence="1">
    <location>
        <begin position="385"/>
        <end position="402"/>
    </location>
</feature>
<organism evidence="2 3">
    <name type="scientific">Candidatus Obscuribacter phosphatis</name>
    <dbReference type="NCBI Taxonomy" id="1906157"/>
    <lineage>
        <taxon>Bacteria</taxon>
        <taxon>Bacillati</taxon>
        <taxon>Candidatus Melainabacteria</taxon>
        <taxon>Candidatus Obscuribacterales</taxon>
        <taxon>Candidatus Obscuribacteraceae</taxon>
        <taxon>Candidatus Obscuribacter</taxon>
    </lineage>
</organism>
<name>A0A8J7PFL7_9BACT</name>
<accession>A0A8J7PFL7</accession>
<gene>
    <name evidence="2" type="ORF">J0M35_09690</name>
</gene>
<feature type="transmembrane region" description="Helical" evidence="1">
    <location>
        <begin position="23"/>
        <end position="46"/>
    </location>
</feature>
<feature type="transmembrane region" description="Helical" evidence="1">
    <location>
        <begin position="153"/>
        <end position="172"/>
    </location>
</feature>
<dbReference type="AlphaFoldDB" id="A0A8J7PFL7"/>
<reference evidence="2" key="1">
    <citation type="submission" date="2021-02" db="EMBL/GenBank/DDBJ databases">
        <title>Genome-Resolved Metagenomics of a Microbial Community Performing Photosynthetic Biological Nutrient Removal.</title>
        <authorList>
            <person name="Mcdaniel E.A."/>
        </authorList>
    </citation>
    <scope>NUCLEOTIDE SEQUENCE</scope>
    <source>
        <strain evidence="2">UWPOB_OBS1</strain>
    </source>
</reference>
<dbReference type="Proteomes" id="UP000664277">
    <property type="component" value="Unassembled WGS sequence"/>
</dbReference>
<dbReference type="EMBL" id="JAFLCK010000012">
    <property type="protein sequence ID" value="MBN8660623.1"/>
    <property type="molecule type" value="Genomic_DNA"/>
</dbReference>
<feature type="transmembrane region" description="Helical" evidence="1">
    <location>
        <begin position="290"/>
        <end position="311"/>
    </location>
</feature>
<feature type="transmembrane region" description="Helical" evidence="1">
    <location>
        <begin position="94"/>
        <end position="114"/>
    </location>
</feature>